<dbReference type="Pfam" id="PF00650">
    <property type="entry name" value="CRAL_TRIO"/>
    <property type="match status" value="1"/>
</dbReference>
<dbReference type="SUPFAM" id="SSF46938">
    <property type="entry name" value="CRAL/TRIO N-terminal domain"/>
    <property type="match status" value="1"/>
</dbReference>
<dbReference type="PROSITE" id="PS50191">
    <property type="entry name" value="CRAL_TRIO"/>
    <property type="match status" value="1"/>
</dbReference>
<reference evidence="2" key="1">
    <citation type="submission" date="2015-11" db="EMBL/GenBank/DDBJ databases">
        <title>De novo transcriptome assembly of four potential Pierce s Disease insect vectors from Arizona vineyards.</title>
        <authorList>
            <person name="Tassone E.E."/>
        </authorList>
    </citation>
    <scope>NUCLEOTIDE SEQUENCE</scope>
</reference>
<dbReference type="Gene3D" id="1.20.5.1200">
    <property type="entry name" value="Alpha-tocopherol transfer"/>
    <property type="match status" value="1"/>
</dbReference>
<dbReference type="SMART" id="SM00516">
    <property type="entry name" value="SEC14"/>
    <property type="match status" value="1"/>
</dbReference>
<gene>
    <name evidence="2" type="ORF">g.14264</name>
</gene>
<dbReference type="GO" id="GO:0016020">
    <property type="term" value="C:membrane"/>
    <property type="evidence" value="ECO:0007669"/>
    <property type="project" value="TreeGrafter"/>
</dbReference>
<dbReference type="CDD" id="cd00170">
    <property type="entry name" value="SEC14"/>
    <property type="match status" value="1"/>
</dbReference>
<name>A0A1B6GTV5_9HEMI</name>
<accession>A0A1B6GTV5</accession>
<dbReference type="InterPro" id="IPR001251">
    <property type="entry name" value="CRAL-TRIO_dom"/>
</dbReference>
<protein>
    <recommendedName>
        <fullName evidence="1">CRAL-TRIO domain-containing protein</fullName>
    </recommendedName>
</protein>
<evidence type="ECO:0000313" key="2">
    <source>
        <dbReference type="EMBL" id="JAS65783.1"/>
    </source>
</evidence>
<dbReference type="PRINTS" id="PR00180">
    <property type="entry name" value="CRETINALDHBP"/>
</dbReference>
<dbReference type="PANTHER" id="PTHR10174">
    <property type="entry name" value="ALPHA-TOCOPHEROL TRANSFER PROTEIN-RELATED"/>
    <property type="match status" value="1"/>
</dbReference>
<evidence type="ECO:0000259" key="1">
    <source>
        <dbReference type="PROSITE" id="PS50191"/>
    </source>
</evidence>
<organism evidence="2">
    <name type="scientific">Cuerna arida</name>
    <dbReference type="NCBI Taxonomy" id="1464854"/>
    <lineage>
        <taxon>Eukaryota</taxon>
        <taxon>Metazoa</taxon>
        <taxon>Ecdysozoa</taxon>
        <taxon>Arthropoda</taxon>
        <taxon>Hexapoda</taxon>
        <taxon>Insecta</taxon>
        <taxon>Pterygota</taxon>
        <taxon>Neoptera</taxon>
        <taxon>Paraneoptera</taxon>
        <taxon>Hemiptera</taxon>
        <taxon>Auchenorrhyncha</taxon>
        <taxon>Membracoidea</taxon>
        <taxon>Cicadellidae</taxon>
        <taxon>Cicadellinae</taxon>
        <taxon>Proconiini</taxon>
        <taxon>Cuerna</taxon>
    </lineage>
</organism>
<dbReference type="PANTHER" id="PTHR10174:SF224">
    <property type="entry name" value="RETINOL-BINDING PROTEIN PINTA"/>
    <property type="match status" value="1"/>
</dbReference>
<dbReference type="EMBL" id="GECZ01003986">
    <property type="protein sequence ID" value="JAS65783.1"/>
    <property type="molecule type" value="Transcribed_RNA"/>
</dbReference>
<feature type="domain" description="CRAL-TRIO" evidence="1">
    <location>
        <begin position="187"/>
        <end position="284"/>
    </location>
</feature>
<sequence length="338" mass="39837">GQSEASRAVLWCEYRLDYVRLIKLRDNQEMELTPPTKEQLERIFKDINLNSSQLQRDTKSLKDWLLSQPHLPHDLDDRMLTTFIVGCKNSLERSKQILDAYLSNRTSCPEFYSNRDPCDPTFRQRNKFFQYIVLPGMTPEGYRVSIYRMNPVQDDSPDFNLTTNAIKVLSSYDVRFHEDNYWAGDIIIIDCRHYTFRQLQAVTLPVLKKYVHCGNESLPVRYKKIIFINLSSIIEPILSIVKRILKQKFVQRMITTTEDYPFLFDHVPREMLPDEYGGSAGQVDSLNDSWQQKVESYQEWFLQDMNRKVDESKRPEKSVYKPKQLFGIEGSFKTLTID</sequence>
<dbReference type="Gene3D" id="1.10.8.20">
    <property type="entry name" value="N-terminal domain of phosphatidylinositol transfer protein sec14p"/>
    <property type="match status" value="1"/>
</dbReference>
<dbReference type="Gene3D" id="3.40.525.10">
    <property type="entry name" value="CRAL-TRIO lipid binding domain"/>
    <property type="match status" value="1"/>
</dbReference>
<dbReference type="InterPro" id="IPR036865">
    <property type="entry name" value="CRAL-TRIO_dom_sf"/>
</dbReference>
<dbReference type="SUPFAM" id="SSF52087">
    <property type="entry name" value="CRAL/TRIO domain"/>
    <property type="match status" value="1"/>
</dbReference>
<dbReference type="InterPro" id="IPR036273">
    <property type="entry name" value="CRAL/TRIO_N_dom_sf"/>
</dbReference>
<feature type="non-terminal residue" evidence="2">
    <location>
        <position position="1"/>
    </location>
</feature>
<dbReference type="GO" id="GO:1902936">
    <property type="term" value="F:phosphatidylinositol bisphosphate binding"/>
    <property type="evidence" value="ECO:0007669"/>
    <property type="project" value="TreeGrafter"/>
</dbReference>
<proteinExistence type="predicted"/>
<dbReference type="AlphaFoldDB" id="A0A1B6GTV5"/>